<dbReference type="PANTHER" id="PTHR30244">
    <property type="entry name" value="TRANSAMINASE"/>
    <property type="match status" value="1"/>
</dbReference>
<evidence type="ECO:0000256" key="3">
    <source>
        <dbReference type="RuleBase" id="RU004508"/>
    </source>
</evidence>
<keyword evidence="4" id="KW-0808">Transferase</keyword>
<evidence type="ECO:0000313" key="5">
    <source>
        <dbReference type="Proteomes" id="UP001166021"/>
    </source>
</evidence>
<dbReference type="SUPFAM" id="SSF53383">
    <property type="entry name" value="PLP-dependent transferases"/>
    <property type="match status" value="1"/>
</dbReference>
<keyword evidence="1 3" id="KW-0663">Pyridoxal phosphate</keyword>
<name>A0ABR7V5C3_9FLAO</name>
<dbReference type="RefSeq" id="WP_188245445.1">
    <property type="nucleotide sequence ID" value="NZ_JABTCF010000018.1"/>
</dbReference>
<dbReference type="Proteomes" id="UP001166021">
    <property type="component" value="Unassembled WGS sequence"/>
</dbReference>
<accession>A0ABR7V5C3</accession>
<protein>
    <submittedName>
        <fullName evidence="4">DegT/DnrJ/EryC1/StrS family aminotransferase</fullName>
    </submittedName>
</protein>
<evidence type="ECO:0000256" key="2">
    <source>
        <dbReference type="ARBA" id="ARBA00037999"/>
    </source>
</evidence>
<dbReference type="Gene3D" id="3.40.640.10">
    <property type="entry name" value="Type I PLP-dependent aspartate aminotransferase-like (Major domain)"/>
    <property type="match status" value="1"/>
</dbReference>
<dbReference type="InterPro" id="IPR015422">
    <property type="entry name" value="PyrdxlP-dep_Trfase_small"/>
</dbReference>
<evidence type="ECO:0000313" key="4">
    <source>
        <dbReference type="EMBL" id="MBD0780014.1"/>
    </source>
</evidence>
<keyword evidence="4" id="KW-0032">Aminotransferase</keyword>
<organism evidence="4 5">
    <name type="scientific">Maribacter aquimaris</name>
    <dbReference type="NCBI Taxonomy" id="2737171"/>
    <lineage>
        <taxon>Bacteria</taxon>
        <taxon>Pseudomonadati</taxon>
        <taxon>Bacteroidota</taxon>
        <taxon>Flavobacteriia</taxon>
        <taxon>Flavobacteriales</taxon>
        <taxon>Flavobacteriaceae</taxon>
        <taxon>Maribacter</taxon>
    </lineage>
</organism>
<dbReference type="InterPro" id="IPR015421">
    <property type="entry name" value="PyrdxlP-dep_Trfase_major"/>
</dbReference>
<comment type="caution">
    <text evidence="4">The sequence shown here is derived from an EMBL/GenBank/DDBJ whole genome shotgun (WGS) entry which is preliminary data.</text>
</comment>
<dbReference type="EMBL" id="JABTCF010000018">
    <property type="protein sequence ID" value="MBD0780014.1"/>
    <property type="molecule type" value="Genomic_DNA"/>
</dbReference>
<dbReference type="Gene3D" id="3.90.1150.10">
    <property type="entry name" value="Aspartate Aminotransferase, domain 1"/>
    <property type="match status" value="1"/>
</dbReference>
<comment type="similarity">
    <text evidence="2 3">Belongs to the DegT/DnrJ/EryC1 family.</text>
</comment>
<reference evidence="4" key="1">
    <citation type="submission" date="2020-05" db="EMBL/GenBank/DDBJ databases">
        <title>The draft genome sequence of Maribacter sp. ANRC-HE7.</title>
        <authorList>
            <person name="Mu L."/>
        </authorList>
    </citation>
    <scope>NUCLEOTIDE SEQUENCE</scope>
    <source>
        <strain evidence="4">ANRC-HE7</strain>
    </source>
</reference>
<dbReference type="PANTHER" id="PTHR30244:SF36">
    <property type="entry name" value="3-OXO-GLUCOSE-6-PHOSPHATE:GLUTAMATE AMINOTRANSFERASE"/>
    <property type="match status" value="1"/>
</dbReference>
<dbReference type="GO" id="GO:0008483">
    <property type="term" value="F:transaminase activity"/>
    <property type="evidence" value="ECO:0007669"/>
    <property type="project" value="UniProtKB-KW"/>
</dbReference>
<dbReference type="InterPro" id="IPR000653">
    <property type="entry name" value="DegT/StrS_aminotransferase"/>
</dbReference>
<dbReference type="CDD" id="cd00616">
    <property type="entry name" value="AHBA_syn"/>
    <property type="match status" value="1"/>
</dbReference>
<evidence type="ECO:0000256" key="1">
    <source>
        <dbReference type="ARBA" id="ARBA00022898"/>
    </source>
</evidence>
<keyword evidence="5" id="KW-1185">Reference proteome</keyword>
<gene>
    <name evidence="4" type="ORF">HPE56_19620</name>
</gene>
<dbReference type="PIRSF" id="PIRSF000390">
    <property type="entry name" value="PLP_StrS"/>
    <property type="match status" value="1"/>
</dbReference>
<dbReference type="Pfam" id="PF01041">
    <property type="entry name" value="DegT_DnrJ_EryC1"/>
    <property type="match status" value="1"/>
</dbReference>
<dbReference type="InterPro" id="IPR015424">
    <property type="entry name" value="PyrdxlP-dep_Trfase"/>
</dbReference>
<proteinExistence type="inferred from homology"/>
<sequence>MIKFLDLQKINACYAQELKQAADRVIDSGWYLMGKELASFESDYNEFCKTGHTIGVANGLDALRLILKGYIELGIMQKGDEVIVPANTYIASILAVTDNELTPVFVEPNINTFNLDASKIEAAITPKTKAVLTVHLYGQISIDQQMLDICDKYGLKLIEDGAQSHGAQWHGKVSGALGDAGGHSFYPGKNLGALGDAGAVTTNDEKLSLAIRALANYGSHKKYENIYQGLNSRLDEIQAAFLNVKLKYIQEDIAGRRKVANYYLEHITTPSIVLPEVIHEDGHVWHLFVIRTKNRDKLQKHLLDQGVQTLIHYPIPPHKQEAYKEYKDLHLPITEQIHKEVLSLPISAVMTDAEIEQVVKSLNCYND</sequence>